<evidence type="ECO:0000256" key="6">
    <source>
        <dbReference type="ARBA" id="ARBA00022692"/>
    </source>
</evidence>
<comment type="similarity">
    <text evidence="3">Belongs to the cytochrome c oxidase bacterial subunit CtaF family.</text>
</comment>
<keyword evidence="9 13" id="KW-0472">Membrane</keyword>
<proteinExistence type="inferred from homology"/>
<evidence type="ECO:0000256" key="13">
    <source>
        <dbReference type="SAM" id="Phobius"/>
    </source>
</evidence>
<evidence type="ECO:0000256" key="9">
    <source>
        <dbReference type="ARBA" id="ARBA00023136"/>
    </source>
</evidence>
<keyword evidence="15" id="KW-1185">Reference proteome</keyword>
<evidence type="ECO:0000256" key="10">
    <source>
        <dbReference type="ARBA" id="ARBA00031366"/>
    </source>
</evidence>
<protein>
    <recommendedName>
        <fullName evidence="4">cytochrome-c oxidase</fullName>
        <ecNumber evidence="4">7.1.1.9</ecNumber>
    </recommendedName>
    <alternativeName>
        <fullName evidence="11">Cytochrome aa3 subunit 4</fullName>
    </alternativeName>
    <alternativeName>
        <fullName evidence="10">Cytochrome c oxidase polypeptide IV</fullName>
    </alternativeName>
</protein>
<comment type="subcellular location">
    <subcellularLocation>
        <location evidence="2">Cell membrane</location>
        <topology evidence="2">Multi-pass membrane protein</topology>
    </subcellularLocation>
</comment>
<feature type="transmembrane region" description="Helical" evidence="13">
    <location>
        <begin position="90"/>
        <end position="123"/>
    </location>
</feature>
<evidence type="ECO:0000256" key="4">
    <source>
        <dbReference type="ARBA" id="ARBA00012949"/>
    </source>
</evidence>
<evidence type="ECO:0000256" key="8">
    <source>
        <dbReference type="ARBA" id="ARBA00022989"/>
    </source>
</evidence>
<evidence type="ECO:0000256" key="7">
    <source>
        <dbReference type="ARBA" id="ARBA00022967"/>
    </source>
</evidence>
<name>A0ABU2NME7_9ACTN</name>
<sequence>MKAETFLFAGVALFFAVTGLGYAFWSTFEPVGTTALAVSFLMSSLVCFFCWRQHLVRGQRLQDRKEAEIHEGAGPLDFFPARSYAPVATAVGVAVLAAGVVYGVWLALIGTGLLVPGVAWFVFEYHDRTA</sequence>
<comment type="catalytic activity">
    <reaction evidence="12">
        <text>4 Fe(II)-[cytochrome c] + O2 + 8 H(+)(in) = 4 Fe(III)-[cytochrome c] + 2 H2O + 4 H(+)(out)</text>
        <dbReference type="Rhea" id="RHEA:11436"/>
        <dbReference type="Rhea" id="RHEA-COMP:10350"/>
        <dbReference type="Rhea" id="RHEA-COMP:14399"/>
        <dbReference type="ChEBI" id="CHEBI:15377"/>
        <dbReference type="ChEBI" id="CHEBI:15378"/>
        <dbReference type="ChEBI" id="CHEBI:15379"/>
        <dbReference type="ChEBI" id="CHEBI:29033"/>
        <dbReference type="ChEBI" id="CHEBI:29034"/>
        <dbReference type="EC" id="7.1.1.9"/>
    </reaction>
</comment>
<dbReference type="Pfam" id="PF12270">
    <property type="entry name" value="Cyt_c_ox_IV"/>
    <property type="match status" value="1"/>
</dbReference>
<evidence type="ECO:0000256" key="12">
    <source>
        <dbReference type="ARBA" id="ARBA00047816"/>
    </source>
</evidence>
<keyword evidence="7" id="KW-1278">Translocase</keyword>
<evidence type="ECO:0000256" key="2">
    <source>
        <dbReference type="ARBA" id="ARBA00004651"/>
    </source>
</evidence>
<comment type="function">
    <text evidence="1">Part of cytochrome c oxidase, its function is unknown.</text>
</comment>
<evidence type="ECO:0000256" key="5">
    <source>
        <dbReference type="ARBA" id="ARBA00022475"/>
    </source>
</evidence>
<evidence type="ECO:0000256" key="1">
    <source>
        <dbReference type="ARBA" id="ARBA00002536"/>
    </source>
</evidence>
<organism evidence="14 15">
    <name type="scientific">Streptomyces hazeniae</name>
    <dbReference type="NCBI Taxonomy" id="3075538"/>
    <lineage>
        <taxon>Bacteria</taxon>
        <taxon>Bacillati</taxon>
        <taxon>Actinomycetota</taxon>
        <taxon>Actinomycetes</taxon>
        <taxon>Kitasatosporales</taxon>
        <taxon>Streptomycetaceae</taxon>
        <taxon>Streptomyces</taxon>
    </lineage>
</organism>
<evidence type="ECO:0000256" key="3">
    <source>
        <dbReference type="ARBA" id="ARBA00006870"/>
    </source>
</evidence>
<dbReference type="InterPro" id="IPR021050">
    <property type="entry name" value="Cyt_c_oxidase_su4_actinobac"/>
</dbReference>
<keyword evidence="5" id="KW-1003">Cell membrane</keyword>
<keyword evidence="8 13" id="KW-1133">Transmembrane helix</keyword>
<evidence type="ECO:0000313" key="15">
    <source>
        <dbReference type="Proteomes" id="UP001183414"/>
    </source>
</evidence>
<comment type="caution">
    <text evidence="14">The sequence shown here is derived from an EMBL/GenBank/DDBJ whole genome shotgun (WGS) entry which is preliminary data.</text>
</comment>
<accession>A0ABU2NME7</accession>
<dbReference type="Proteomes" id="UP001183414">
    <property type="component" value="Unassembled WGS sequence"/>
</dbReference>
<dbReference type="EC" id="7.1.1.9" evidence="4"/>
<reference evidence="15" key="1">
    <citation type="submission" date="2023-07" db="EMBL/GenBank/DDBJ databases">
        <title>30 novel species of actinomycetes from the DSMZ collection.</title>
        <authorList>
            <person name="Nouioui I."/>
        </authorList>
    </citation>
    <scope>NUCLEOTIDE SEQUENCE [LARGE SCALE GENOMIC DNA]</scope>
    <source>
        <strain evidence="15">DSM 42041</strain>
    </source>
</reference>
<dbReference type="EMBL" id="JAVREQ010000002">
    <property type="protein sequence ID" value="MDT0378147.1"/>
    <property type="molecule type" value="Genomic_DNA"/>
</dbReference>
<dbReference type="RefSeq" id="WP_311672041.1">
    <property type="nucleotide sequence ID" value="NZ_JAVREQ010000002.1"/>
</dbReference>
<evidence type="ECO:0000313" key="14">
    <source>
        <dbReference type="EMBL" id="MDT0378147.1"/>
    </source>
</evidence>
<feature type="transmembrane region" description="Helical" evidence="13">
    <location>
        <begin position="31"/>
        <end position="51"/>
    </location>
</feature>
<keyword evidence="6 13" id="KW-0812">Transmembrane</keyword>
<dbReference type="PIRSF" id="PIRSF017385">
    <property type="entry name" value="CtaF"/>
    <property type="match status" value="1"/>
</dbReference>
<gene>
    <name evidence="14" type="ORF">RM572_05070</name>
</gene>
<feature type="transmembrane region" description="Helical" evidence="13">
    <location>
        <begin position="7"/>
        <end position="25"/>
    </location>
</feature>
<evidence type="ECO:0000256" key="11">
    <source>
        <dbReference type="ARBA" id="ARBA00031401"/>
    </source>
</evidence>